<keyword evidence="3" id="KW-0964">Secreted</keyword>
<accession>A0A914S2U0</accession>
<evidence type="ECO:0000256" key="4">
    <source>
        <dbReference type="ARBA" id="ARBA00022729"/>
    </source>
</evidence>
<comment type="similarity">
    <text evidence="2">Belongs to the nematode transthyretin-like family.</text>
</comment>
<dbReference type="Pfam" id="PF01060">
    <property type="entry name" value="TTR-52"/>
    <property type="match status" value="1"/>
</dbReference>
<evidence type="ECO:0000256" key="2">
    <source>
        <dbReference type="ARBA" id="ARBA00010112"/>
    </source>
</evidence>
<proteinExistence type="inferred from homology"/>
<dbReference type="PANTHER" id="PTHR21700:SF3">
    <property type="entry name" value="TRANSTHYRETIN-LIKE PROTEIN 5"/>
    <property type="match status" value="1"/>
</dbReference>
<evidence type="ECO:0000313" key="6">
    <source>
        <dbReference type="Proteomes" id="UP000887564"/>
    </source>
</evidence>
<dbReference type="Gene3D" id="2.60.40.3330">
    <property type="match status" value="1"/>
</dbReference>
<reference evidence="7" key="1">
    <citation type="submission" date="2022-11" db="UniProtKB">
        <authorList>
            <consortium name="WormBaseParasite"/>
        </authorList>
    </citation>
    <scope>IDENTIFICATION</scope>
</reference>
<name>A0A914S2U0_PAREQ</name>
<protein>
    <submittedName>
        <fullName evidence="7">Uncharacterized protein</fullName>
    </submittedName>
</protein>
<keyword evidence="4 5" id="KW-0732">Signal</keyword>
<dbReference type="GO" id="GO:0005576">
    <property type="term" value="C:extracellular region"/>
    <property type="evidence" value="ECO:0007669"/>
    <property type="project" value="UniProtKB-SubCell"/>
</dbReference>
<dbReference type="PANTHER" id="PTHR21700">
    <property type="entry name" value="TRANSTHYRETIN-LIKE FAMILY PROTEIN-RELATED"/>
    <property type="match status" value="1"/>
</dbReference>
<sequence length="101" mass="11312">MVKSEFCVFFFVLGTFSVLGLHIGRTQSAGVKGYTHEITTIDPKLNIYHDCEDGLKPCQRKVTIYIPDKFVYSGKTPKTLYDAGTIQLAGKFKGETRDCLN</sequence>
<dbReference type="InterPro" id="IPR001534">
    <property type="entry name" value="Transthyretin-like"/>
</dbReference>
<dbReference type="WBParaSite" id="PEQ_0001310001-mRNA-1">
    <property type="protein sequence ID" value="PEQ_0001310001-mRNA-1"/>
    <property type="gene ID" value="PEQ_0001310001"/>
</dbReference>
<evidence type="ECO:0000256" key="1">
    <source>
        <dbReference type="ARBA" id="ARBA00004613"/>
    </source>
</evidence>
<keyword evidence="6" id="KW-1185">Reference proteome</keyword>
<dbReference type="GO" id="GO:0009986">
    <property type="term" value="C:cell surface"/>
    <property type="evidence" value="ECO:0007669"/>
    <property type="project" value="InterPro"/>
</dbReference>
<comment type="subcellular location">
    <subcellularLocation>
        <location evidence="1">Secreted</location>
    </subcellularLocation>
</comment>
<dbReference type="InterPro" id="IPR038479">
    <property type="entry name" value="Transthyretin-like_sf"/>
</dbReference>
<dbReference type="Proteomes" id="UP000887564">
    <property type="component" value="Unplaced"/>
</dbReference>
<dbReference type="AlphaFoldDB" id="A0A914S2U0"/>
<evidence type="ECO:0000256" key="5">
    <source>
        <dbReference type="SAM" id="SignalP"/>
    </source>
</evidence>
<organism evidence="6 7">
    <name type="scientific">Parascaris equorum</name>
    <name type="common">Equine roundworm</name>
    <dbReference type="NCBI Taxonomy" id="6256"/>
    <lineage>
        <taxon>Eukaryota</taxon>
        <taxon>Metazoa</taxon>
        <taxon>Ecdysozoa</taxon>
        <taxon>Nematoda</taxon>
        <taxon>Chromadorea</taxon>
        <taxon>Rhabditida</taxon>
        <taxon>Spirurina</taxon>
        <taxon>Ascaridomorpha</taxon>
        <taxon>Ascaridoidea</taxon>
        <taxon>Ascarididae</taxon>
        <taxon>Parascaris</taxon>
    </lineage>
</organism>
<feature type="signal peptide" evidence="5">
    <location>
        <begin position="1"/>
        <end position="20"/>
    </location>
</feature>
<evidence type="ECO:0000313" key="7">
    <source>
        <dbReference type="WBParaSite" id="PEQ_0001310001-mRNA-1"/>
    </source>
</evidence>
<feature type="chain" id="PRO_5037493968" evidence="5">
    <location>
        <begin position="21"/>
        <end position="101"/>
    </location>
</feature>
<evidence type="ECO:0000256" key="3">
    <source>
        <dbReference type="ARBA" id="ARBA00022525"/>
    </source>
</evidence>